<dbReference type="RefSeq" id="WP_183980183.1">
    <property type="nucleotide sequence ID" value="NZ_JACIBY010000025.1"/>
</dbReference>
<evidence type="ECO:0000313" key="3">
    <source>
        <dbReference type="Proteomes" id="UP000541352"/>
    </source>
</evidence>
<dbReference type="Pfam" id="PF10677">
    <property type="entry name" value="DUF2490"/>
    <property type="match status" value="1"/>
</dbReference>
<dbReference type="AlphaFoldDB" id="A0A7W5ZU23"/>
<reference evidence="2 3" key="1">
    <citation type="submission" date="2020-08" db="EMBL/GenBank/DDBJ databases">
        <title>Genomic Encyclopedia of Type Strains, Phase IV (KMG-IV): sequencing the most valuable type-strain genomes for metagenomic binning, comparative biology and taxonomic classification.</title>
        <authorList>
            <person name="Goeker M."/>
        </authorList>
    </citation>
    <scope>NUCLEOTIDE SEQUENCE [LARGE SCALE GENOMIC DNA]</scope>
    <source>
        <strain evidence="2 3">DSM 17976</strain>
    </source>
</reference>
<dbReference type="Proteomes" id="UP000541352">
    <property type="component" value="Unassembled WGS sequence"/>
</dbReference>
<name>A0A7W5ZU23_9BACT</name>
<accession>A0A7W5ZU23</accession>
<evidence type="ECO:0000313" key="2">
    <source>
        <dbReference type="EMBL" id="MBB3842081.1"/>
    </source>
</evidence>
<evidence type="ECO:0008006" key="4">
    <source>
        <dbReference type="Google" id="ProtNLM"/>
    </source>
</evidence>
<gene>
    <name evidence="2" type="ORF">FHS57_006110</name>
</gene>
<dbReference type="InterPro" id="IPR019619">
    <property type="entry name" value="DUF2490"/>
</dbReference>
<organism evidence="2 3">
    <name type="scientific">Runella defluvii</name>
    <dbReference type="NCBI Taxonomy" id="370973"/>
    <lineage>
        <taxon>Bacteria</taxon>
        <taxon>Pseudomonadati</taxon>
        <taxon>Bacteroidota</taxon>
        <taxon>Cytophagia</taxon>
        <taxon>Cytophagales</taxon>
        <taxon>Spirosomataceae</taxon>
        <taxon>Runella</taxon>
    </lineage>
</organism>
<feature type="signal peptide" evidence="1">
    <location>
        <begin position="1"/>
        <end position="18"/>
    </location>
</feature>
<keyword evidence="1" id="KW-0732">Signal</keyword>
<sequence length="249" mass="29780">MKQLLLMCLISTSLFAQNARQATDESQVWMGFFNQTRFSNKWGVWGDFHFRTTEHFVKEPSKGIIRLGLMYYFNDDLKFTNGYAFINHFPEEGHAHVSQPEHRIWHQLQWHTRYGKIRTMQWVRLEERFRRKIKNDNELAEGYRFDERIRYNFMLTIPLSKKGIVAKTLSAQLNNEAMINLSKNNVYNVFDQNRLFLGLAYNFNSHTNLQVGYMNVYQQLAAGNRFKNINAIRLFFFQNLDFRKQGVKH</sequence>
<evidence type="ECO:0000256" key="1">
    <source>
        <dbReference type="SAM" id="SignalP"/>
    </source>
</evidence>
<protein>
    <recommendedName>
        <fullName evidence="4">DUF2490 domain-containing protein</fullName>
    </recommendedName>
</protein>
<comment type="caution">
    <text evidence="2">The sequence shown here is derived from an EMBL/GenBank/DDBJ whole genome shotgun (WGS) entry which is preliminary data.</text>
</comment>
<proteinExistence type="predicted"/>
<feature type="chain" id="PRO_5030819485" description="DUF2490 domain-containing protein" evidence="1">
    <location>
        <begin position="19"/>
        <end position="249"/>
    </location>
</feature>
<dbReference type="EMBL" id="JACIBY010000025">
    <property type="protein sequence ID" value="MBB3842081.1"/>
    <property type="molecule type" value="Genomic_DNA"/>
</dbReference>
<keyword evidence="3" id="KW-1185">Reference proteome</keyword>